<gene>
    <name evidence="2" type="ORF">CYMTET_26094</name>
</gene>
<keyword evidence="1" id="KW-0472">Membrane</keyword>
<reference evidence="2 3" key="1">
    <citation type="journal article" date="2015" name="Genome Biol. Evol.">
        <title>Comparative Genomics of a Bacterivorous Green Alga Reveals Evolutionary Causalities and Consequences of Phago-Mixotrophic Mode of Nutrition.</title>
        <authorList>
            <person name="Burns J.A."/>
            <person name="Paasch A."/>
            <person name="Narechania A."/>
            <person name="Kim E."/>
        </authorList>
    </citation>
    <scope>NUCLEOTIDE SEQUENCE [LARGE SCALE GENOMIC DNA]</scope>
    <source>
        <strain evidence="2 3">PLY_AMNH</strain>
    </source>
</reference>
<feature type="transmembrane region" description="Helical" evidence="1">
    <location>
        <begin position="12"/>
        <end position="38"/>
    </location>
</feature>
<evidence type="ECO:0000313" key="3">
    <source>
        <dbReference type="Proteomes" id="UP001190700"/>
    </source>
</evidence>
<organism evidence="2 3">
    <name type="scientific">Cymbomonas tetramitiformis</name>
    <dbReference type="NCBI Taxonomy" id="36881"/>
    <lineage>
        <taxon>Eukaryota</taxon>
        <taxon>Viridiplantae</taxon>
        <taxon>Chlorophyta</taxon>
        <taxon>Pyramimonadophyceae</taxon>
        <taxon>Pyramimonadales</taxon>
        <taxon>Pyramimonadaceae</taxon>
        <taxon>Cymbomonas</taxon>
    </lineage>
</organism>
<proteinExistence type="predicted"/>
<dbReference type="AlphaFoldDB" id="A0AAE0KY99"/>
<comment type="caution">
    <text evidence="2">The sequence shown here is derived from an EMBL/GenBank/DDBJ whole genome shotgun (WGS) entry which is preliminary data.</text>
</comment>
<protein>
    <submittedName>
        <fullName evidence="2">Uncharacterized protein</fullName>
    </submittedName>
</protein>
<keyword evidence="1" id="KW-1133">Transmembrane helix</keyword>
<dbReference type="Proteomes" id="UP001190700">
    <property type="component" value="Unassembled WGS sequence"/>
</dbReference>
<keyword evidence="1" id="KW-0812">Transmembrane</keyword>
<dbReference type="EMBL" id="LGRX02014075">
    <property type="protein sequence ID" value="KAK3265201.1"/>
    <property type="molecule type" value="Genomic_DNA"/>
</dbReference>
<evidence type="ECO:0000313" key="2">
    <source>
        <dbReference type="EMBL" id="KAK3265201.1"/>
    </source>
</evidence>
<feature type="transmembrane region" description="Helical" evidence="1">
    <location>
        <begin position="80"/>
        <end position="98"/>
    </location>
</feature>
<sequence>MFCGYIITADAIPVYFVWIYYLSAAHYCFSAMMVTLFAGADLGCDSDASSTDCPFGPDGTGDDVLEAYEIQFDTYMPNMMLIWVMIGVTILWGYALLYSRLKVVHA</sequence>
<evidence type="ECO:0000256" key="1">
    <source>
        <dbReference type="SAM" id="Phobius"/>
    </source>
</evidence>
<accession>A0AAE0KY99</accession>
<name>A0AAE0KY99_9CHLO</name>
<keyword evidence="3" id="KW-1185">Reference proteome</keyword>